<evidence type="ECO:0000256" key="1">
    <source>
        <dbReference type="ARBA" id="ARBA00004236"/>
    </source>
</evidence>
<proteinExistence type="predicted"/>
<evidence type="ECO:0000256" key="6">
    <source>
        <dbReference type="SAM" id="Phobius"/>
    </source>
</evidence>
<feature type="transmembrane region" description="Helical" evidence="6">
    <location>
        <begin position="12"/>
        <end position="32"/>
    </location>
</feature>
<dbReference type="EMBL" id="JACRSS010000003">
    <property type="protein sequence ID" value="MBC8538729.1"/>
    <property type="molecule type" value="Genomic_DNA"/>
</dbReference>
<sequence>MMSLFMKSLQIMLYGMLGIFAVIVVIYLAILLMNKVFSKPRSEKKE</sequence>
<gene>
    <name evidence="7" type="ORF">H8693_07250</name>
</gene>
<evidence type="ECO:0000256" key="2">
    <source>
        <dbReference type="ARBA" id="ARBA00022475"/>
    </source>
</evidence>
<evidence type="ECO:0000256" key="3">
    <source>
        <dbReference type="ARBA" id="ARBA00022692"/>
    </source>
</evidence>
<evidence type="ECO:0000313" key="8">
    <source>
        <dbReference type="Proteomes" id="UP000617951"/>
    </source>
</evidence>
<dbReference type="GO" id="GO:0005886">
    <property type="term" value="C:plasma membrane"/>
    <property type="evidence" value="ECO:0007669"/>
    <property type="project" value="UniProtKB-SubCell"/>
</dbReference>
<keyword evidence="3 6" id="KW-0812">Transmembrane</keyword>
<dbReference type="InterPro" id="IPR005899">
    <property type="entry name" value="Na_pump_deCOase"/>
</dbReference>
<accession>A0A926HW76</accession>
<keyword evidence="8" id="KW-1185">Reference proteome</keyword>
<name>A0A926HW76_9FIRM</name>
<dbReference type="Pfam" id="PF04277">
    <property type="entry name" value="OAD_gamma"/>
    <property type="match status" value="1"/>
</dbReference>
<dbReference type="GO" id="GO:0015081">
    <property type="term" value="F:sodium ion transmembrane transporter activity"/>
    <property type="evidence" value="ECO:0007669"/>
    <property type="project" value="InterPro"/>
</dbReference>
<evidence type="ECO:0000256" key="4">
    <source>
        <dbReference type="ARBA" id="ARBA00022989"/>
    </source>
</evidence>
<evidence type="ECO:0000256" key="5">
    <source>
        <dbReference type="ARBA" id="ARBA00023136"/>
    </source>
</evidence>
<comment type="caution">
    <text evidence="7">The sequence shown here is derived from an EMBL/GenBank/DDBJ whole genome shotgun (WGS) entry which is preliminary data.</text>
</comment>
<evidence type="ECO:0000313" key="7">
    <source>
        <dbReference type="EMBL" id="MBC8538729.1"/>
    </source>
</evidence>
<protein>
    <submittedName>
        <fullName evidence="7">OadG family protein</fullName>
    </submittedName>
</protein>
<organism evidence="7 8">
    <name type="scientific">Guopingia tenuis</name>
    <dbReference type="NCBI Taxonomy" id="2763656"/>
    <lineage>
        <taxon>Bacteria</taxon>
        <taxon>Bacillati</taxon>
        <taxon>Bacillota</taxon>
        <taxon>Clostridia</taxon>
        <taxon>Christensenellales</taxon>
        <taxon>Christensenellaceae</taxon>
        <taxon>Guopingia</taxon>
    </lineage>
</organism>
<keyword evidence="4 6" id="KW-1133">Transmembrane helix</keyword>
<reference evidence="7" key="1">
    <citation type="submission" date="2020-08" db="EMBL/GenBank/DDBJ databases">
        <title>Genome public.</title>
        <authorList>
            <person name="Liu C."/>
            <person name="Sun Q."/>
        </authorList>
    </citation>
    <scope>NUCLEOTIDE SEQUENCE</scope>
    <source>
        <strain evidence="7">NSJ-63</strain>
    </source>
</reference>
<keyword evidence="5 6" id="KW-0472">Membrane</keyword>
<dbReference type="GO" id="GO:0036376">
    <property type="term" value="P:sodium ion export across plasma membrane"/>
    <property type="evidence" value="ECO:0007669"/>
    <property type="project" value="InterPro"/>
</dbReference>
<dbReference type="AlphaFoldDB" id="A0A926HW76"/>
<keyword evidence="2" id="KW-1003">Cell membrane</keyword>
<dbReference type="NCBIfam" id="NF040909">
    <property type="entry name" value="OadG_rel_small"/>
    <property type="match status" value="1"/>
</dbReference>
<comment type="subcellular location">
    <subcellularLocation>
        <location evidence="1">Cell membrane</location>
    </subcellularLocation>
</comment>
<dbReference type="Proteomes" id="UP000617951">
    <property type="component" value="Unassembled WGS sequence"/>
</dbReference>